<comment type="caution">
    <text evidence="1">The sequence shown here is derived from an EMBL/GenBank/DDBJ whole genome shotgun (WGS) entry which is preliminary data.</text>
</comment>
<gene>
    <name evidence="1" type="ORF">M4L89_13730</name>
    <name evidence="2" type="ORF">P1A27_12550</name>
</gene>
<dbReference type="EMBL" id="JARGCK010000013">
    <property type="protein sequence ID" value="MDK9866767.1"/>
    <property type="molecule type" value="Genomic_DNA"/>
</dbReference>
<proteinExistence type="predicted"/>
<dbReference type="KEGG" id="seqo:SE1039_10140"/>
<keyword evidence="3" id="KW-1185">Reference proteome</keyword>
<reference evidence="1" key="1">
    <citation type="submission" date="2022-05" db="EMBL/GenBank/DDBJ databases">
        <title>Comparative genomics of Staphylococcus equorum isolates.</title>
        <authorList>
            <person name="Luelf R.H."/>
        </authorList>
    </citation>
    <scope>NUCLEOTIDE SEQUENCE</scope>
    <source>
        <strain evidence="1">TMW 2.2497</strain>
    </source>
</reference>
<protein>
    <submittedName>
        <fullName evidence="1">Uncharacterized protein</fullName>
    </submittedName>
</protein>
<dbReference type="Proteomes" id="UP001152422">
    <property type="component" value="Unassembled WGS sequence"/>
</dbReference>
<dbReference type="Proteomes" id="UP001174037">
    <property type="component" value="Unassembled WGS sequence"/>
</dbReference>
<reference evidence="2" key="3">
    <citation type="submission" date="2023-03" db="EMBL/GenBank/DDBJ databases">
        <authorList>
            <person name="Vazquez L."/>
            <person name="Rodriguez J."/>
            <person name="Mayo B."/>
            <person name="Florez A.B."/>
        </authorList>
    </citation>
    <scope>NUCLEOTIDE SEQUENCE</scope>
    <source>
        <strain evidence="2">5A3I</strain>
    </source>
</reference>
<dbReference type="RefSeq" id="WP_002512169.1">
    <property type="nucleotide sequence ID" value="NZ_CP013114.1"/>
</dbReference>
<accession>A0A9X4QZ94</accession>
<evidence type="ECO:0000313" key="2">
    <source>
        <dbReference type="EMBL" id="MDK9866767.1"/>
    </source>
</evidence>
<evidence type="ECO:0000313" key="3">
    <source>
        <dbReference type="Proteomes" id="UP001152422"/>
    </source>
</evidence>
<dbReference type="EMBL" id="JAMBQA010000012">
    <property type="protein sequence ID" value="MDG0847286.1"/>
    <property type="molecule type" value="Genomic_DNA"/>
</dbReference>
<reference evidence="2" key="2">
    <citation type="journal article" date="2023" name="Int. J. Mol. Sci.">
        <title>Antibiotic Resistance/Susceptibility Profiles of Staphylococcus equorum Strains from Cheese, and Genome Analysis for Antibiotic Resistance Genes.</title>
        <authorList>
            <person name="Vazquez L."/>
            <person name="Srednik M.E."/>
            <person name="Rodriguez J."/>
            <person name="Florez A.B."/>
            <person name="Mayo B."/>
        </authorList>
    </citation>
    <scope>NUCLEOTIDE SEQUENCE</scope>
    <source>
        <strain evidence="2">5A3I</strain>
    </source>
</reference>
<name>A0A9X4QZ94_9STAP</name>
<organism evidence="1 3">
    <name type="scientific">Staphylococcus equorum</name>
    <dbReference type="NCBI Taxonomy" id="246432"/>
    <lineage>
        <taxon>Bacteria</taxon>
        <taxon>Bacillati</taxon>
        <taxon>Bacillota</taxon>
        <taxon>Bacilli</taxon>
        <taxon>Bacillales</taxon>
        <taxon>Staphylococcaceae</taxon>
        <taxon>Staphylococcus</taxon>
    </lineage>
</organism>
<dbReference type="AlphaFoldDB" id="A0A9X4QZ94"/>
<sequence>MTNNQEDIEKAVLQRRLFEEVQRSVQLQTELEATARELEAYKTQQDYNDE</sequence>
<evidence type="ECO:0000313" key="1">
    <source>
        <dbReference type="EMBL" id="MDG0847286.1"/>
    </source>
</evidence>